<evidence type="ECO:0000313" key="4">
    <source>
        <dbReference type="Proteomes" id="UP000007879"/>
    </source>
</evidence>
<keyword evidence="4" id="KW-1185">Reference proteome</keyword>
<accession>A0A1X7SM19</accession>
<dbReference type="InterPro" id="IPR044822">
    <property type="entry name" value="Myb_DNA-bind_4"/>
</dbReference>
<proteinExistence type="predicted"/>
<dbReference type="KEGG" id="aqu:109592413"/>
<dbReference type="PANTHER" id="PTHR47595:SF1">
    <property type="entry name" value="MYB_SANT-LIKE DNA-BINDING DOMAIN-CONTAINING PROTEIN"/>
    <property type="match status" value="1"/>
</dbReference>
<gene>
    <name evidence="3" type="primary">109592413</name>
</gene>
<name>A0A1X7SM19_AMPQE</name>
<dbReference type="Pfam" id="PF13837">
    <property type="entry name" value="Myb_DNA-bind_4"/>
    <property type="match status" value="1"/>
</dbReference>
<feature type="compositionally biased region" description="Basic and acidic residues" evidence="1">
    <location>
        <begin position="142"/>
        <end position="151"/>
    </location>
</feature>
<evidence type="ECO:0000313" key="3">
    <source>
        <dbReference type="EnsemblMetazoa" id="Aqu2.1.03183_001"/>
    </source>
</evidence>
<organism evidence="3">
    <name type="scientific">Amphimedon queenslandica</name>
    <name type="common">Sponge</name>
    <dbReference type="NCBI Taxonomy" id="400682"/>
    <lineage>
        <taxon>Eukaryota</taxon>
        <taxon>Metazoa</taxon>
        <taxon>Porifera</taxon>
        <taxon>Demospongiae</taxon>
        <taxon>Heteroscleromorpha</taxon>
        <taxon>Haplosclerida</taxon>
        <taxon>Niphatidae</taxon>
        <taxon>Amphimedon</taxon>
    </lineage>
</organism>
<sequence>MSWSNSEVRALIAIWGEEDIQSQLDGAARNKSIFETISKKMLEVGYSRDWKQCRCKIKNLKSIYKKTKDHNGITGNGRKTFKFYNHLDQILGHRPASVPSIVVDTQDSGDDESDIIEHDLNESDFNSTTAVPVESATQEEPIINKENESPKPSKPVQPKKVKKTKGERFMEKAIEGFMKYQAEAEEKFMQNEEDRWKREVELEEKRRREDQEHEIRLFQMLGEMLQPPTASPFDYEY</sequence>
<evidence type="ECO:0000259" key="2">
    <source>
        <dbReference type="Pfam" id="PF13837"/>
    </source>
</evidence>
<evidence type="ECO:0000256" key="1">
    <source>
        <dbReference type="SAM" id="MobiDB-lite"/>
    </source>
</evidence>
<dbReference type="CDD" id="cd12203">
    <property type="entry name" value="GT1"/>
    <property type="match status" value="1"/>
</dbReference>
<dbReference type="eggNOG" id="ENOG502SAN9">
    <property type="taxonomic scope" value="Eukaryota"/>
</dbReference>
<dbReference type="OrthoDB" id="691673at2759"/>
<reference evidence="3" key="2">
    <citation type="submission" date="2017-05" db="UniProtKB">
        <authorList>
            <consortium name="EnsemblMetazoa"/>
        </authorList>
    </citation>
    <scope>IDENTIFICATION</scope>
</reference>
<dbReference type="OMA" id="LEERTEC"/>
<dbReference type="Gene3D" id="1.10.10.60">
    <property type="entry name" value="Homeodomain-like"/>
    <property type="match status" value="1"/>
</dbReference>
<dbReference type="EnsemblMetazoa" id="Aqu2.1.03183_001">
    <property type="protein sequence ID" value="Aqu2.1.03183_001"/>
    <property type="gene ID" value="Aqu2.1.03183"/>
</dbReference>
<dbReference type="EnsemblMetazoa" id="XM_020007858.1">
    <property type="protein sequence ID" value="XP_019863417.1"/>
    <property type="gene ID" value="LOC109592413"/>
</dbReference>
<dbReference type="FunFam" id="1.10.10.60:FF:000032">
    <property type="entry name" value="Zinc finger and SCAN domain-containing 20"/>
    <property type="match status" value="1"/>
</dbReference>
<dbReference type="PANTHER" id="PTHR47595">
    <property type="entry name" value="HEAT SHOCK 70 KDA PROTEIN 14"/>
    <property type="match status" value="1"/>
</dbReference>
<feature type="region of interest" description="Disordered" evidence="1">
    <location>
        <begin position="127"/>
        <end position="166"/>
    </location>
</feature>
<dbReference type="Proteomes" id="UP000007879">
    <property type="component" value="Unassembled WGS sequence"/>
</dbReference>
<feature type="domain" description="Myb/SANT-like DNA-binding" evidence="2">
    <location>
        <begin position="2"/>
        <end position="90"/>
    </location>
</feature>
<reference evidence="4" key="1">
    <citation type="journal article" date="2010" name="Nature">
        <title>The Amphimedon queenslandica genome and the evolution of animal complexity.</title>
        <authorList>
            <person name="Srivastava M."/>
            <person name="Simakov O."/>
            <person name="Chapman J."/>
            <person name="Fahey B."/>
            <person name="Gauthier M.E."/>
            <person name="Mitros T."/>
            <person name="Richards G.S."/>
            <person name="Conaco C."/>
            <person name="Dacre M."/>
            <person name="Hellsten U."/>
            <person name="Larroux C."/>
            <person name="Putnam N.H."/>
            <person name="Stanke M."/>
            <person name="Adamska M."/>
            <person name="Darling A."/>
            <person name="Degnan S.M."/>
            <person name="Oakley T.H."/>
            <person name="Plachetzki D.C."/>
            <person name="Zhai Y."/>
            <person name="Adamski M."/>
            <person name="Calcino A."/>
            <person name="Cummins S.F."/>
            <person name="Goodstein D.M."/>
            <person name="Harris C."/>
            <person name="Jackson D.J."/>
            <person name="Leys S.P."/>
            <person name="Shu S."/>
            <person name="Woodcroft B.J."/>
            <person name="Vervoort M."/>
            <person name="Kosik K.S."/>
            <person name="Manning G."/>
            <person name="Degnan B.M."/>
            <person name="Rokhsar D.S."/>
        </authorList>
    </citation>
    <scope>NUCLEOTIDE SEQUENCE [LARGE SCALE GENOMIC DNA]</scope>
</reference>
<dbReference type="InParanoid" id="A0A1X7SM19"/>
<dbReference type="AlphaFoldDB" id="A0A1X7SM19"/>
<feature type="compositionally biased region" description="Polar residues" evidence="1">
    <location>
        <begin position="127"/>
        <end position="138"/>
    </location>
</feature>
<protein>
    <recommendedName>
        <fullName evidence="2">Myb/SANT-like DNA-binding domain-containing protein</fullName>
    </recommendedName>
</protein>